<organism evidence="2 3">
    <name type="scientific">Taenia crassiceps</name>
    <dbReference type="NCBI Taxonomy" id="6207"/>
    <lineage>
        <taxon>Eukaryota</taxon>
        <taxon>Metazoa</taxon>
        <taxon>Spiralia</taxon>
        <taxon>Lophotrochozoa</taxon>
        <taxon>Platyhelminthes</taxon>
        <taxon>Cestoda</taxon>
        <taxon>Eucestoda</taxon>
        <taxon>Cyclophyllidea</taxon>
        <taxon>Taeniidae</taxon>
        <taxon>Taenia</taxon>
    </lineage>
</organism>
<dbReference type="EMBL" id="JAKROA010000002">
    <property type="protein sequence ID" value="KAL5110633.1"/>
    <property type="molecule type" value="Genomic_DNA"/>
</dbReference>
<feature type="compositionally biased region" description="Acidic residues" evidence="1">
    <location>
        <begin position="93"/>
        <end position="119"/>
    </location>
</feature>
<name>A0ABR4QNI5_9CEST</name>
<protein>
    <submittedName>
        <fullName evidence="2">Uncharacterized protein</fullName>
    </submittedName>
</protein>
<reference evidence="2 3" key="1">
    <citation type="journal article" date="2022" name="Front. Cell. Infect. Microbiol.">
        <title>The Genomes of Two Strains of Taenia crassiceps the Animal Model for the Study of Human Cysticercosis.</title>
        <authorList>
            <person name="Bobes R.J."/>
            <person name="Estrada K."/>
            <person name="Rios-Valencia D.G."/>
            <person name="Calderon-Gallegos A."/>
            <person name="de la Torre P."/>
            <person name="Carrero J.C."/>
            <person name="Sanchez-Flores A."/>
            <person name="Laclette J.P."/>
        </authorList>
    </citation>
    <scope>NUCLEOTIDE SEQUENCE [LARGE SCALE GENOMIC DNA]</scope>
    <source>
        <strain evidence="2">WFUcys</strain>
    </source>
</reference>
<accession>A0ABR4QNI5</accession>
<evidence type="ECO:0000313" key="2">
    <source>
        <dbReference type="EMBL" id="KAL5110633.1"/>
    </source>
</evidence>
<feature type="region of interest" description="Disordered" evidence="1">
    <location>
        <begin position="86"/>
        <end position="131"/>
    </location>
</feature>
<keyword evidence="3" id="KW-1185">Reference proteome</keyword>
<evidence type="ECO:0000313" key="3">
    <source>
        <dbReference type="Proteomes" id="UP001651158"/>
    </source>
</evidence>
<gene>
    <name evidence="2" type="ORF">TcWFU_007259</name>
</gene>
<evidence type="ECO:0000256" key="1">
    <source>
        <dbReference type="SAM" id="MobiDB-lite"/>
    </source>
</evidence>
<dbReference type="Proteomes" id="UP001651158">
    <property type="component" value="Unassembled WGS sequence"/>
</dbReference>
<proteinExistence type="predicted"/>
<sequence>MFNMACPIGPYDPYCFERRKCAHFSFCSRYDRKYEPFKDHHFRSCSNWRKGQPRTVPLKTTLVATGYPLENWIIKRCRRIDIKWPGTSKQARDDDEEEDGEECGEDGEEYEEMTEDPLEGNDIGNSNTAMERGTNNASAVFHNRSIESPSFSELHLAGDGACVQDRYLEDNVPKISPQKNNLLRVQSKSFSKQMDLQITAENDDSEEKNRDAEIQVDILERQPQSPEKKLEFSVEPPIPRQRQSALKRIFNISSVIKTGIGSNHETTLVPLQKS</sequence>
<comment type="caution">
    <text evidence="2">The sequence shown here is derived from an EMBL/GenBank/DDBJ whole genome shotgun (WGS) entry which is preliminary data.</text>
</comment>